<name>A0ABM4R4U3_BOSIN</name>
<sequence length="228" mass="24737">MKSDGRSMTPGLRRKWTRAPGSADTSPDSPPARKYSRAAGTFSLLRLHRGGVATAGRALSPCAPGPQRIPCYLSNCTRLPAGFARAAWSRSRGGAAVRPSERRIQLRGSTVRPGKRFPRGHLNLTRWSRHVRAPSMLSLIQAGPSSQYLSFRRAGKQSLRRFLGAAAVSPGASSASQPAGIRAPNRRLPEEPPAARPPALEYFLRIFSPNQLPSKPLTSHCPRSRMGD</sequence>
<evidence type="ECO:0000313" key="3">
    <source>
        <dbReference type="RefSeq" id="XP_070630576.1"/>
    </source>
</evidence>
<keyword evidence="2" id="KW-1185">Reference proteome</keyword>
<gene>
    <name evidence="3" type="primary">LOC139177968</name>
</gene>
<organism evidence="2 3">
    <name type="scientific">Bos indicus</name>
    <name type="common">Zebu</name>
    <dbReference type="NCBI Taxonomy" id="9915"/>
    <lineage>
        <taxon>Eukaryota</taxon>
        <taxon>Metazoa</taxon>
        <taxon>Chordata</taxon>
        <taxon>Craniata</taxon>
        <taxon>Vertebrata</taxon>
        <taxon>Euteleostomi</taxon>
        <taxon>Mammalia</taxon>
        <taxon>Eutheria</taxon>
        <taxon>Laurasiatheria</taxon>
        <taxon>Artiodactyla</taxon>
        <taxon>Ruminantia</taxon>
        <taxon>Pecora</taxon>
        <taxon>Bovidae</taxon>
        <taxon>Bovinae</taxon>
        <taxon>Bos</taxon>
    </lineage>
</organism>
<proteinExistence type="predicted"/>
<evidence type="ECO:0000256" key="1">
    <source>
        <dbReference type="SAM" id="MobiDB-lite"/>
    </source>
</evidence>
<dbReference type="GeneID" id="139177968"/>
<reference evidence="3" key="1">
    <citation type="submission" date="2025-08" db="UniProtKB">
        <authorList>
            <consortium name="RefSeq"/>
        </authorList>
    </citation>
    <scope>IDENTIFICATION</scope>
    <source>
        <tissue evidence="3">Blood</tissue>
    </source>
</reference>
<feature type="compositionally biased region" description="Low complexity" evidence="1">
    <location>
        <begin position="170"/>
        <end position="183"/>
    </location>
</feature>
<dbReference type="Proteomes" id="UP001652663">
    <property type="component" value="Chromosome 20"/>
</dbReference>
<dbReference type="RefSeq" id="XP_070630576.1">
    <property type="nucleotide sequence ID" value="XM_070774475.1"/>
</dbReference>
<feature type="region of interest" description="Disordered" evidence="1">
    <location>
        <begin position="1"/>
        <end position="35"/>
    </location>
</feature>
<protein>
    <submittedName>
        <fullName evidence="3">Uncharacterized protein</fullName>
    </submittedName>
</protein>
<feature type="region of interest" description="Disordered" evidence="1">
    <location>
        <begin position="170"/>
        <end position="195"/>
    </location>
</feature>
<accession>A0ABM4R4U3</accession>
<evidence type="ECO:0000313" key="2">
    <source>
        <dbReference type="Proteomes" id="UP001652663"/>
    </source>
</evidence>